<feature type="compositionally biased region" description="Low complexity" evidence="2">
    <location>
        <begin position="62"/>
        <end position="79"/>
    </location>
</feature>
<dbReference type="GeneID" id="75183304"/>
<dbReference type="InterPro" id="IPR027381">
    <property type="entry name" value="LytR/CpsA/Psr_C"/>
</dbReference>
<dbReference type="PANTHER" id="PTHR33392">
    <property type="entry name" value="POLYISOPRENYL-TEICHOIC ACID--PEPTIDOGLYCAN TEICHOIC ACID TRANSFERASE TAGU"/>
    <property type="match status" value="1"/>
</dbReference>
<comment type="caution">
    <text evidence="4">The sequence shown here is derived from an EMBL/GenBank/DDBJ whole genome shotgun (WGS) entry which is preliminary data.</text>
</comment>
<keyword evidence="3" id="KW-0472">Membrane</keyword>
<organism evidence="4 5">
    <name type="scientific">Streptomyces albus</name>
    <dbReference type="NCBI Taxonomy" id="1888"/>
    <lineage>
        <taxon>Bacteria</taxon>
        <taxon>Bacillati</taxon>
        <taxon>Actinomycetota</taxon>
        <taxon>Actinomycetes</taxon>
        <taxon>Kitasatosporales</taxon>
        <taxon>Streptomycetaceae</taxon>
        <taxon>Streptomyces</taxon>
    </lineage>
</organism>
<evidence type="ECO:0000313" key="5">
    <source>
        <dbReference type="Proteomes" id="UP000298111"/>
    </source>
</evidence>
<dbReference type="Pfam" id="PF13399">
    <property type="entry name" value="LytR_C"/>
    <property type="match status" value="1"/>
</dbReference>
<dbReference type="RefSeq" id="WP_016472750.1">
    <property type="nucleotide sequence ID" value="NZ_BBQG01000048.1"/>
</dbReference>
<feature type="compositionally biased region" description="Low complexity" evidence="2">
    <location>
        <begin position="560"/>
        <end position="575"/>
    </location>
</feature>
<evidence type="ECO:0000256" key="3">
    <source>
        <dbReference type="SAM" id="Phobius"/>
    </source>
</evidence>
<evidence type="ECO:0000256" key="1">
    <source>
        <dbReference type="ARBA" id="ARBA00006068"/>
    </source>
</evidence>
<name>A0A6C1C0W4_9ACTN</name>
<evidence type="ECO:0000256" key="2">
    <source>
        <dbReference type="SAM" id="MobiDB-lite"/>
    </source>
</evidence>
<dbReference type="InterPro" id="IPR004474">
    <property type="entry name" value="LytR_CpsA_psr"/>
</dbReference>
<proteinExistence type="inferred from homology"/>
<protein>
    <submittedName>
        <fullName evidence="4">LytR family transcriptional regulator</fullName>
    </submittedName>
</protein>
<sequence length="607" mass="64101">MDAQGRGHAGDVDPADQWVFNPNTGSYELRLNPVADDSPSQYGNRRTSAPRQRRSSPDEDAATPSEAGTSEEAASAGRRSGSGGRSGGRSRSGDRAGSRSARRAEAKLPAQRRARASERSAADGRGSGGRGRRKAKRRLSKKQKTLRIGGGVVGFLLVAGCVGGVVVYQRLNGNINKVDVGEENPAVKNGPVNILVIGTDAREGKGNTGYGDAGSVGHADTTFLFHVSEDRTNATALSIPRDMITDIPECETTDEKGTKRVVPAEQGVRFNTSLGQENRDPGCTWRTVEKLTGVEIDHFMMADFNAVKELSTAVGGVEVCAGKDINDPKSHLKLKAGRHTVKGEQALAFVRTRHSVGFGSDLSRIKLQQQFLSSMIRKMKSGDTLTNPSKLFKLSDAATKALTVDTGIGSVKKLMDLANDLKRVNTDKITFTTVPVVDNPQDPATVVLNRAKAEPLFEMVREDKSLTKTDKGKKKKSAKPKGEMAPASEVDVSVRNGGGPAQAAAATAQWLLDEGAGNAASGGNAPAQDRTTLQYTSGQEEQANRLAHMLKLSASALKKTAGTGSGTSMTLTLGKDFTAPGEPVDGSDKAPPGVEKVNAGDKNVCAK</sequence>
<gene>
    <name evidence="4" type="ORF">D8771_11280</name>
</gene>
<dbReference type="InterPro" id="IPR050922">
    <property type="entry name" value="LytR/CpsA/Psr_CW_biosynth"/>
</dbReference>
<dbReference type="Gene3D" id="3.30.70.2390">
    <property type="match status" value="1"/>
</dbReference>
<reference evidence="4 5" key="1">
    <citation type="submission" date="2018-10" db="EMBL/GenBank/DDBJ databases">
        <title>Isolation of pseudouridimycin from Streptomyces albus DSM 40763.</title>
        <authorList>
            <person name="Rosenqvist P."/>
            <person name="Metsae-Ketelae M."/>
            <person name="Virta P."/>
        </authorList>
    </citation>
    <scope>NUCLEOTIDE SEQUENCE [LARGE SCALE GENOMIC DNA]</scope>
    <source>
        <strain evidence="4 5">DSM 40763</strain>
    </source>
</reference>
<feature type="transmembrane region" description="Helical" evidence="3">
    <location>
        <begin position="146"/>
        <end position="168"/>
    </location>
</feature>
<keyword evidence="3" id="KW-0812">Transmembrane</keyword>
<dbReference type="NCBIfam" id="TIGR00350">
    <property type="entry name" value="lytR_cpsA_psr"/>
    <property type="match status" value="1"/>
</dbReference>
<feature type="compositionally biased region" description="Basic and acidic residues" evidence="2">
    <location>
        <begin position="91"/>
        <end position="106"/>
    </location>
</feature>
<dbReference type="EMBL" id="RCIY01000046">
    <property type="protein sequence ID" value="TGG84469.1"/>
    <property type="molecule type" value="Genomic_DNA"/>
</dbReference>
<feature type="region of interest" description="Disordered" evidence="2">
    <location>
        <begin position="1"/>
        <end position="144"/>
    </location>
</feature>
<dbReference type="Proteomes" id="UP000298111">
    <property type="component" value="Unassembled WGS sequence"/>
</dbReference>
<feature type="compositionally biased region" description="Basic and acidic residues" evidence="2">
    <location>
        <begin position="460"/>
        <end position="470"/>
    </location>
</feature>
<feature type="region of interest" description="Disordered" evidence="2">
    <location>
        <begin position="460"/>
        <end position="501"/>
    </location>
</feature>
<dbReference type="Pfam" id="PF03816">
    <property type="entry name" value="LytR_cpsA_psr"/>
    <property type="match status" value="1"/>
</dbReference>
<comment type="similarity">
    <text evidence="1">Belongs to the LytR/CpsA/Psr (LCP) family.</text>
</comment>
<evidence type="ECO:0000313" key="4">
    <source>
        <dbReference type="EMBL" id="TGG84469.1"/>
    </source>
</evidence>
<dbReference type="PANTHER" id="PTHR33392:SF6">
    <property type="entry name" value="POLYISOPRENYL-TEICHOIC ACID--PEPTIDOGLYCAN TEICHOIC ACID TRANSFERASE TAGU"/>
    <property type="match status" value="1"/>
</dbReference>
<accession>A0A6C1C0W4</accession>
<feature type="region of interest" description="Disordered" evidence="2">
    <location>
        <begin position="560"/>
        <end position="607"/>
    </location>
</feature>
<feature type="compositionally biased region" description="Basic residues" evidence="2">
    <location>
        <begin position="130"/>
        <end position="144"/>
    </location>
</feature>
<dbReference type="AlphaFoldDB" id="A0A6C1C0W4"/>
<keyword evidence="3" id="KW-1133">Transmembrane helix</keyword>
<dbReference type="Gene3D" id="3.40.630.190">
    <property type="entry name" value="LCP protein"/>
    <property type="match status" value="1"/>
</dbReference>
<feature type="compositionally biased region" description="Polar residues" evidence="2">
    <location>
        <begin position="38"/>
        <end position="50"/>
    </location>
</feature>